<feature type="domain" description="Methyltransferase" evidence="2">
    <location>
        <begin position="101"/>
        <end position="306"/>
    </location>
</feature>
<name>A0A913YBP5_EXADI</name>
<dbReference type="RefSeq" id="XP_020917300.1">
    <property type="nucleotide sequence ID" value="XM_021061641.2"/>
</dbReference>
<dbReference type="Proteomes" id="UP000887567">
    <property type="component" value="Unplaced"/>
</dbReference>
<organism evidence="3 4">
    <name type="scientific">Exaiptasia diaphana</name>
    <name type="common">Tropical sea anemone</name>
    <name type="synonym">Aiptasia pulchella</name>
    <dbReference type="NCBI Taxonomy" id="2652724"/>
    <lineage>
        <taxon>Eukaryota</taxon>
        <taxon>Metazoa</taxon>
        <taxon>Cnidaria</taxon>
        <taxon>Anthozoa</taxon>
        <taxon>Hexacorallia</taxon>
        <taxon>Actiniaria</taxon>
        <taxon>Aiptasiidae</taxon>
        <taxon>Exaiptasia</taxon>
    </lineage>
</organism>
<reference evidence="3" key="1">
    <citation type="submission" date="2022-11" db="UniProtKB">
        <authorList>
            <consortium name="EnsemblMetazoa"/>
        </authorList>
    </citation>
    <scope>IDENTIFICATION</scope>
</reference>
<dbReference type="OMA" id="LWLDWHE"/>
<evidence type="ECO:0000259" key="2">
    <source>
        <dbReference type="Pfam" id="PF13383"/>
    </source>
</evidence>
<dbReference type="Pfam" id="PF13383">
    <property type="entry name" value="Methyltransf_22"/>
    <property type="match status" value="1"/>
</dbReference>
<keyword evidence="1" id="KW-1133">Transmembrane helix</keyword>
<dbReference type="AlphaFoldDB" id="A0A913YBP5"/>
<dbReference type="PANTHER" id="PTHR32026:SF10">
    <property type="entry name" value="METHYLTRANSFERASE-LIKE PROTEIN 24-RELATED"/>
    <property type="match status" value="1"/>
</dbReference>
<keyword evidence="4" id="KW-1185">Reference proteome</keyword>
<dbReference type="PANTHER" id="PTHR32026">
    <property type="entry name" value="METHYLTRANSFERASE-LIKE PROTEIN 24"/>
    <property type="match status" value="1"/>
</dbReference>
<dbReference type="InterPro" id="IPR026913">
    <property type="entry name" value="METTL24"/>
</dbReference>
<accession>A0A913YBP5</accession>
<proteinExistence type="predicted"/>
<evidence type="ECO:0000256" key="1">
    <source>
        <dbReference type="SAM" id="Phobius"/>
    </source>
</evidence>
<keyword evidence="1" id="KW-0472">Membrane</keyword>
<dbReference type="OrthoDB" id="10006218at2759"/>
<dbReference type="GeneID" id="110254630"/>
<dbReference type="InterPro" id="IPR025714">
    <property type="entry name" value="Methyltranfer_dom"/>
</dbReference>
<feature type="transmembrane region" description="Helical" evidence="1">
    <location>
        <begin position="12"/>
        <end position="30"/>
    </location>
</feature>
<protein>
    <recommendedName>
        <fullName evidence="2">Methyltransferase domain-containing protein</fullName>
    </recommendedName>
</protein>
<dbReference type="KEGG" id="epa:110254630"/>
<dbReference type="EnsemblMetazoa" id="XM_021061641.2">
    <property type="protein sequence ID" value="XP_020917300.1"/>
    <property type="gene ID" value="LOC110254630"/>
</dbReference>
<evidence type="ECO:0000313" key="4">
    <source>
        <dbReference type="Proteomes" id="UP000887567"/>
    </source>
</evidence>
<evidence type="ECO:0000313" key="3">
    <source>
        <dbReference type="EnsemblMetazoa" id="XP_020917300.1"/>
    </source>
</evidence>
<sequence length="325" mass="37559">MMNLFSSRKCRQLISAVIIMLTLITMLAWYNNPMVHENVSSIEQNTDVNRPEYFAAHRAFIKRENTETSIYQYVEEQPAGKGSNIEEYQRLRSFLATQGTICKKIQRIGGAPDHRPYGPDGAWDVCFDVDVGLVPESCIVYSFGIGKDFSFDDGMAHHGCKVYSFDPTIGKQDYQHAQRVYFFNTGLADHDQEGNGKVAVDPPFSEWKTRTLASVIKDLNHSEIVIDIVKMDIESSEWSSLYQMLQDGTLYRKVRQLIVEFHFMSNEPSELRRYYSIIQWLTRQGIKVSSLHQNVYCTQCLEMSFINTKLRQEYNSTLWGDVFAW</sequence>
<keyword evidence="1" id="KW-0812">Transmembrane</keyword>